<dbReference type="EMBL" id="CAUOFW020010504">
    <property type="protein sequence ID" value="CAK9188562.1"/>
    <property type="molecule type" value="Genomic_DNA"/>
</dbReference>
<evidence type="ECO:0000313" key="2">
    <source>
        <dbReference type="Proteomes" id="UP001642360"/>
    </source>
</evidence>
<gene>
    <name evidence="1" type="ORF">ILEXP_LOCUS59243</name>
</gene>
<feature type="non-terminal residue" evidence="1">
    <location>
        <position position="1"/>
    </location>
</feature>
<keyword evidence="2" id="KW-1185">Reference proteome</keyword>
<protein>
    <submittedName>
        <fullName evidence="1">Uncharacterized protein</fullName>
    </submittedName>
</protein>
<dbReference type="Proteomes" id="UP001642360">
    <property type="component" value="Unassembled WGS sequence"/>
</dbReference>
<evidence type="ECO:0000313" key="1">
    <source>
        <dbReference type="EMBL" id="CAK9188562.1"/>
    </source>
</evidence>
<comment type="caution">
    <text evidence="1">The sequence shown here is derived from an EMBL/GenBank/DDBJ whole genome shotgun (WGS) entry which is preliminary data.</text>
</comment>
<reference evidence="1 2" key="1">
    <citation type="submission" date="2024-02" db="EMBL/GenBank/DDBJ databases">
        <authorList>
            <person name="Vignale AGUSTIN F."/>
            <person name="Sosa J E."/>
            <person name="Modenutti C."/>
        </authorList>
    </citation>
    <scope>NUCLEOTIDE SEQUENCE [LARGE SCALE GENOMIC DNA]</scope>
</reference>
<sequence length="279" mass="32185">MEFNRVQVTREERPKLPGFQYKLMNELMLEKAQIHGRDLLEDILRLISAYYTFGYGNIDRVIEEWTGSDDYRRNLIAMRDIYGLRNSPSTSQFRQSLPSLSKITEGFPQVSLVLAGMIGAKLDQSRLWSHIRDSDLGATVNLHFKMLFFPVLILTRSSLKAQVGLLVFNLCNTRSILKKRDKRTRTTISAFKKSCSTSTYLMEQNLASQECKRKFTQFVESLTLDANTMFQVWKNVIGSNRVPICAETKVTHFHEKVLKAQPLNLHKWTQLLGEGNSRK</sequence>
<name>A0ABC8V5S1_9AQUA</name>
<organism evidence="1 2">
    <name type="scientific">Ilex paraguariensis</name>
    <name type="common">yerba mate</name>
    <dbReference type="NCBI Taxonomy" id="185542"/>
    <lineage>
        <taxon>Eukaryota</taxon>
        <taxon>Viridiplantae</taxon>
        <taxon>Streptophyta</taxon>
        <taxon>Embryophyta</taxon>
        <taxon>Tracheophyta</taxon>
        <taxon>Spermatophyta</taxon>
        <taxon>Magnoliopsida</taxon>
        <taxon>eudicotyledons</taxon>
        <taxon>Gunneridae</taxon>
        <taxon>Pentapetalae</taxon>
        <taxon>asterids</taxon>
        <taxon>campanulids</taxon>
        <taxon>Aquifoliales</taxon>
        <taxon>Aquifoliaceae</taxon>
        <taxon>Ilex</taxon>
    </lineage>
</organism>
<proteinExistence type="predicted"/>
<dbReference type="AlphaFoldDB" id="A0ABC8V5S1"/>
<accession>A0ABC8V5S1</accession>